<protein>
    <recommendedName>
        <fullName evidence="3">Oxygen-dependent protoporphyrinogen oxidase</fullName>
    </recommendedName>
</protein>
<name>A0A6G7XF13_9MICO</name>
<evidence type="ECO:0008006" key="3">
    <source>
        <dbReference type="Google" id="ProtNLM"/>
    </source>
</evidence>
<dbReference type="EMBL" id="CP049863">
    <property type="protein sequence ID" value="QIK63184.1"/>
    <property type="molecule type" value="Genomic_DNA"/>
</dbReference>
<reference evidence="1 2" key="1">
    <citation type="submission" date="2020-03" db="EMBL/GenBank/DDBJ databases">
        <title>Leucobacter sp. nov., isolated from beetles.</title>
        <authorList>
            <person name="Hyun D.-W."/>
            <person name="Bae J.-W."/>
        </authorList>
    </citation>
    <scope>NUCLEOTIDE SEQUENCE [LARGE SCALE GENOMIC DNA]</scope>
    <source>
        <strain evidence="1 2">HDW9C</strain>
    </source>
</reference>
<dbReference type="Proteomes" id="UP000502677">
    <property type="component" value="Chromosome"/>
</dbReference>
<dbReference type="KEGG" id="lvi:G7068_08235"/>
<evidence type="ECO:0000313" key="1">
    <source>
        <dbReference type="EMBL" id="QIK63184.1"/>
    </source>
</evidence>
<sequence>MIDAYVIGTTLPALAAALELAEVGLSVRVSVDVPAPALTELDRGGELDPESTLAEFLEHLAQPIGEHGTGNPGAEPVRRDPRPVQLRGTKGDWTLQPTPSVWGIPSVPMAAQSLAILGGGAATRASLDRVKPVLTIGKTHELGALVRNRMGKGVETLLVDPLVRERYGVAPDAVDVALVAPGLNEALTRAGSLSGAALAYSERYVARETRVAPAGGWPELQAILVERLKLYGVEFSELPVQEVRADETQQDTWLVSEFGDEQFATRAVVLDPATHLPAAFEADLLPLAPEVWRAQARVRVESPEALDEDHPALRTVEVAGQDPWSLRLDRDANSQWFALLRGPRFVAEGWAQDRGADLAEAARIAGQVLEVAGLRATSECEVTVAVAPYISTARRDAESDRLIEQRDRDHTLLPVGVSFHGGELSSAVADARDAAIALRRRLTGIAE</sequence>
<dbReference type="Gene3D" id="1.10.3110.10">
    <property type="entry name" value="protoporphyrinogen ix oxidase, domain 3"/>
    <property type="match status" value="1"/>
</dbReference>
<dbReference type="RefSeq" id="WP_166291006.1">
    <property type="nucleotide sequence ID" value="NZ_CP049863.1"/>
</dbReference>
<dbReference type="AlphaFoldDB" id="A0A6G7XF13"/>
<proteinExistence type="predicted"/>
<dbReference type="Gene3D" id="3.50.50.60">
    <property type="entry name" value="FAD/NAD(P)-binding domain"/>
    <property type="match status" value="1"/>
</dbReference>
<evidence type="ECO:0000313" key="2">
    <source>
        <dbReference type="Proteomes" id="UP000502677"/>
    </source>
</evidence>
<gene>
    <name evidence="1" type="ORF">G7068_08235</name>
</gene>
<dbReference type="Gene3D" id="3.90.660.20">
    <property type="entry name" value="Protoporphyrinogen oxidase, mitochondrial, domain 2"/>
    <property type="match status" value="1"/>
</dbReference>
<keyword evidence="2" id="KW-1185">Reference proteome</keyword>
<dbReference type="InterPro" id="IPR036188">
    <property type="entry name" value="FAD/NAD-bd_sf"/>
</dbReference>
<organism evidence="1 2">
    <name type="scientific">Leucobacter viscericola</name>
    <dbReference type="NCBI Taxonomy" id="2714935"/>
    <lineage>
        <taxon>Bacteria</taxon>
        <taxon>Bacillati</taxon>
        <taxon>Actinomycetota</taxon>
        <taxon>Actinomycetes</taxon>
        <taxon>Micrococcales</taxon>
        <taxon>Microbacteriaceae</taxon>
        <taxon>Leucobacter</taxon>
    </lineage>
</organism>
<accession>A0A6G7XF13</accession>